<organism evidence="6 7">
    <name type="scientific">Sphingomonas rustica</name>
    <dbReference type="NCBI Taxonomy" id="3103142"/>
    <lineage>
        <taxon>Bacteria</taxon>
        <taxon>Pseudomonadati</taxon>
        <taxon>Pseudomonadota</taxon>
        <taxon>Alphaproteobacteria</taxon>
        <taxon>Sphingomonadales</taxon>
        <taxon>Sphingomonadaceae</taxon>
        <taxon>Sphingomonas</taxon>
    </lineage>
</organism>
<dbReference type="InterPro" id="IPR011123">
    <property type="entry name" value="Y_Y_Y"/>
</dbReference>
<dbReference type="CDD" id="cd16917">
    <property type="entry name" value="HATPase_UhpB-NarQ-NarX-like"/>
    <property type="match status" value="1"/>
</dbReference>
<dbReference type="Gene3D" id="3.30.565.10">
    <property type="entry name" value="Histidine kinase-like ATPase, C-terminal domain"/>
    <property type="match status" value="1"/>
</dbReference>
<keyword evidence="3" id="KW-0902">Two-component regulatory system</keyword>
<name>A0ABV0B711_9SPHN</name>
<reference evidence="6 7" key="1">
    <citation type="submission" date="2024-05" db="EMBL/GenBank/DDBJ databases">
        <title>Sphingomonas sp. HF-S3 16S ribosomal RNA gene Genome sequencing and assembly.</title>
        <authorList>
            <person name="Lee H."/>
        </authorList>
    </citation>
    <scope>NUCLEOTIDE SEQUENCE [LARGE SCALE GENOMIC DNA]</scope>
    <source>
        <strain evidence="6 7">HF-S3</strain>
    </source>
</reference>
<dbReference type="PANTHER" id="PTHR24421:SF62">
    <property type="entry name" value="SENSORY TRANSDUCTION HISTIDINE KINASE"/>
    <property type="match status" value="1"/>
</dbReference>
<dbReference type="PROSITE" id="PS50109">
    <property type="entry name" value="HIS_KIN"/>
    <property type="match status" value="1"/>
</dbReference>
<keyword evidence="1" id="KW-0808">Transferase</keyword>
<dbReference type="RefSeq" id="WP_346246354.1">
    <property type="nucleotide sequence ID" value="NZ_JBDIZK010000004.1"/>
</dbReference>
<evidence type="ECO:0000313" key="7">
    <source>
        <dbReference type="Proteomes" id="UP001427805"/>
    </source>
</evidence>
<evidence type="ECO:0000259" key="5">
    <source>
        <dbReference type="PROSITE" id="PS50109"/>
    </source>
</evidence>
<evidence type="ECO:0000256" key="1">
    <source>
        <dbReference type="ARBA" id="ARBA00022679"/>
    </source>
</evidence>
<evidence type="ECO:0000256" key="4">
    <source>
        <dbReference type="SAM" id="Phobius"/>
    </source>
</evidence>
<gene>
    <name evidence="6" type="ORF">TPR58_09305</name>
</gene>
<keyword evidence="7" id="KW-1185">Reference proteome</keyword>
<dbReference type="InterPro" id="IPR015943">
    <property type="entry name" value="WD40/YVTN_repeat-like_dom_sf"/>
</dbReference>
<dbReference type="Pfam" id="PF07494">
    <property type="entry name" value="Reg_prop"/>
    <property type="match status" value="1"/>
</dbReference>
<keyword evidence="4" id="KW-0812">Transmembrane</keyword>
<keyword evidence="2" id="KW-0418">Kinase</keyword>
<dbReference type="SUPFAM" id="SSF63829">
    <property type="entry name" value="Calcium-dependent phosphotriesterase"/>
    <property type="match status" value="1"/>
</dbReference>
<dbReference type="Gene3D" id="2.60.40.10">
    <property type="entry name" value="Immunoglobulins"/>
    <property type="match status" value="1"/>
</dbReference>
<dbReference type="Pfam" id="PF02518">
    <property type="entry name" value="HATPase_c"/>
    <property type="match status" value="1"/>
</dbReference>
<dbReference type="Pfam" id="PF07730">
    <property type="entry name" value="HisKA_3"/>
    <property type="match status" value="1"/>
</dbReference>
<accession>A0ABV0B711</accession>
<protein>
    <submittedName>
        <fullName evidence="6">Triple tyrosine motif-containing protein</fullName>
    </submittedName>
</protein>
<evidence type="ECO:0000256" key="3">
    <source>
        <dbReference type="ARBA" id="ARBA00023012"/>
    </source>
</evidence>
<dbReference type="Gene3D" id="2.130.10.10">
    <property type="entry name" value="YVTN repeat-like/Quinoprotein amine dehydrogenase"/>
    <property type="match status" value="2"/>
</dbReference>
<sequence>MGVERQVVREADRVSILRAWRAPAGGLALVLLALLAAPARALDPERDLQQYKHSRWTIADGVPQSIWALAQGADGYLWIGSSSGVYRFDGVSFEPIPLRVPRSENWRATALLAAADGTIRVGYDNGAMAIYRDGALRLDAAVPDTGAFTIRFAQTADGAIWAGMGRKELGLLRLRGGRWQEIGSEWGFPSEWLMDLTDSRDGALWVTTLGSILVLRKGSHRFEKVGVPNGHAAISEDRSGNIWLSDDTGTRILAGASGSIYGVTRTPVALRAFDTSFDRDGNLWGMNGAGIFRMRAPGIWPSRPSAKRVERFGAEDGLSSDLSRSVLEDREGNIWIGTSLGLDRFRPANVVVSSGIGPEGTWGYALLGALNGDIYVGASDGVYRIVPGGRPRRLVGTGAETHYFCEAPDGSIWAIQTDSVTRIRGDRIDRIALPPSQDWRACVVNVANTLFIGGREPLRLSRSGRWQRLSFGPDDFPQFLMTDGRRRTLALLHSSRLVTLDPEGAMAGDVLGQRLEEVSTILPGARHILFAGVSGMARLVEGRLQTIDGARYPWLIEPSGLVETPDGQTWLIGREGIVGLSSAQLSRAFADSRAPLTPRILTLEDGLPNVYARDGRLNAARGGDGRLWFVTTGGVVWVDPARLTRNALPPPVAIRAVTAGRLRYRDPHALTLAKGTSRLAIQYAGLSLGKPSRVRFRYRLEGMDEDWIDAGARREAYYTNLAPGRYRFRVLAANDDGVWNHDGATLDFTIPPTFLQSIWFKLLVALGVAAILAALYLLRVRQVTARLQSRFDIRIAERERIARELHDTLLQGFQGLMLQIKAGINRLPDPATRQPLDEALMRAQAVLVEGRDRVLDLRMPDQPRDLSEMLLDAAAVVVGDKGPRVQLIAEGASRDLHPVALEELQRIVEEALRNIVHHAKASSIEMLVIWGGRRLSLSLRDDGVGIPATVLTQGERAGHFGLRGMRERAERIGGQLTVSSRNGGGTEIALIVPGGAAYRDAMTRPRLPGLEMLRRVIGKGTL</sequence>
<comment type="caution">
    <text evidence="6">The sequence shown here is derived from an EMBL/GenBank/DDBJ whole genome shotgun (WGS) entry which is preliminary data.</text>
</comment>
<feature type="transmembrane region" description="Helical" evidence="4">
    <location>
        <begin position="758"/>
        <end position="778"/>
    </location>
</feature>
<evidence type="ECO:0000256" key="2">
    <source>
        <dbReference type="ARBA" id="ARBA00022777"/>
    </source>
</evidence>
<dbReference type="PANTHER" id="PTHR24421">
    <property type="entry name" value="NITRATE/NITRITE SENSOR PROTEIN NARX-RELATED"/>
    <property type="match status" value="1"/>
</dbReference>
<dbReference type="InterPro" id="IPR011712">
    <property type="entry name" value="Sig_transdc_His_kin_sub3_dim/P"/>
</dbReference>
<dbReference type="Gene3D" id="1.20.5.1930">
    <property type="match status" value="1"/>
</dbReference>
<evidence type="ECO:0000313" key="6">
    <source>
        <dbReference type="EMBL" id="MEN3747365.1"/>
    </source>
</evidence>
<dbReference type="SMART" id="SM00387">
    <property type="entry name" value="HATPase_c"/>
    <property type="match status" value="1"/>
</dbReference>
<keyword evidence="4" id="KW-1133">Transmembrane helix</keyword>
<feature type="domain" description="Histidine kinase" evidence="5">
    <location>
        <begin position="903"/>
        <end position="996"/>
    </location>
</feature>
<dbReference type="InterPro" id="IPR011110">
    <property type="entry name" value="Reg_prop"/>
</dbReference>
<dbReference type="InterPro" id="IPR003594">
    <property type="entry name" value="HATPase_dom"/>
</dbReference>
<dbReference type="SUPFAM" id="SSF55874">
    <property type="entry name" value="ATPase domain of HSP90 chaperone/DNA topoisomerase II/histidine kinase"/>
    <property type="match status" value="1"/>
</dbReference>
<dbReference type="Proteomes" id="UP001427805">
    <property type="component" value="Unassembled WGS sequence"/>
</dbReference>
<keyword evidence="4" id="KW-0472">Membrane</keyword>
<dbReference type="InterPro" id="IPR050482">
    <property type="entry name" value="Sensor_HK_TwoCompSys"/>
</dbReference>
<dbReference type="InterPro" id="IPR005467">
    <property type="entry name" value="His_kinase_dom"/>
</dbReference>
<dbReference type="Pfam" id="PF07495">
    <property type="entry name" value="Y_Y_Y"/>
    <property type="match status" value="1"/>
</dbReference>
<dbReference type="EMBL" id="JBDIZK010000004">
    <property type="protein sequence ID" value="MEN3747365.1"/>
    <property type="molecule type" value="Genomic_DNA"/>
</dbReference>
<proteinExistence type="predicted"/>
<dbReference type="InterPro" id="IPR013783">
    <property type="entry name" value="Ig-like_fold"/>
</dbReference>
<dbReference type="InterPro" id="IPR036890">
    <property type="entry name" value="HATPase_C_sf"/>
</dbReference>